<gene>
    <name evidence="2" type="ORF">SDC9_105873</name>
</gene>
<comment type="caution">
    <text evidence="2">The sequence shown here is derived from an EMBL/GenBank/DDBJ whole genome shotgun (WGS) entry which is preliminary data.</text>
</comment>
<name>A0A645B0P1_9ZZZZ</name>
<feature type="region of interest" description="Disordered" evidence="1">
    <location>
        <begin position="79"/>
        <end position="101"/>
    </location>
</feature>
<dbReference type="AntiFam" id="ANF00083">
    <property type="entry name" value="Shadow ORF (opposite leuS)"/>
</dbReference>
<evidence type="ECO:0000313" key="2">
    <source>
        <dbReference type="EMBL" id="MPM59035.1"/>
    </source>
</evidence>
<dbReference type="AlphaFoldDB" id="A0A645B0P1"/>
<evidence type="ECO:0000256" key="1">
    <source>
        <dbReference type="SAM" id="MobiDB-lite"/>
    </source>
</evidence>
<proteinExistence type="predicted"/>
<protein>
    <submittedName>
        <fullName evidence="2">Uncharacterized protein</fullName>
    </submittedName>
</protein>
<reference evidence="2" key="1">
    <citation type="submission" date="2019-08" db="EMBL/GenBank/DDBJ databases">
        <authorList>
            <person name="Kucharzyk K."/>
            <person name="Murdoch R.W."/>
            <person name="Higgins S."/>
            <person name="Loffler F."/>
        </authorList>
    </citation>
    <scope>NUCLEOTIDE SEQUENCE</scope>
</reference>
<organism evidence="2">
    <name type="scientific">bioreactor metagenome</name>
    <dbReference type="NCBI Taxonomy" id="1076179"/>
    <lineage>
        <taxon>unclassified sequences</taxon>
        <taxon>metagenomes</taxon>
        <taxon>ecological metagenomes</taxon>
    </lineage>
</organism>
<sequence>MSRHGHHRPGAVVGQHVVGGVDRQLLVVDRVGRVTAEEDAGLGPLGGLPLDVGDPLGRLEVLLERGTLRGGADLIGQLGLGSDDEERGTEKGVGSGGEDGDRAVVALDGEVDVGALGAADPVALHGQYPVGPVALDLIHVVQQPLGVLGGPEVPLVELALGDQGAAPLAVALDDLLVGQHGLVIGAPVDHRVLAIGQAPLEEPEEQPLGPAVVLDVGGVQSPAPVDTQAVALEGAGLGLDVLVRPLGGVGVALDGGVLGGQAEGVPADRVHDVVAAQLPVAGDNVTHHEGLGVAHVQVTRRVGEHVEDVASLAGTVVEGHKGPILLPERLPALLSGHRVIRRHVLWHPAILAHGPSLPLPLLRG</sequence>
<accession>A0A645B0P1</accession>
<dbReference type="EMBL" id="VSSQ01017089">
    <property type="protein sequence ID" value="MPM59035.1"/>
    <property type="molecule type" value="Genomic_DNA"/>
</dbReference>